<reference evidence="2 3" key="1">
    <citation type="submission" date="2017-10" db="EMBL/GenBank/DDBJ databases">
        <title>Sequencing the genomes of 1000 actinobacteria strains.</title>
        <authorList>
            <person name="Klenk H.-P."/>
        </authorList>
    </citation>
    <scope>NUCLEOTIDE SEQUENCE [LARGE SCALE GENOMIC DNA]</scope>
    <source>
        <strain evidence="2 3">DSM 21574</strain>
    </source>
</reference>
<dbReference type="Gene3D" id="3.60.15.10">
    <property type="entry name" value="Ribonuclease Z/Hydroxyacylglutathione hydrolase-like"/>
    <property type="match status" value="1"/>
</dbReference>
<dbReference type="AlphaFoldDB" id="A0A2A9EAH7"/>
<dbReference type="SUPFAM" id="SSF56281">
    <property type="entry name" value="Metallo-hydrolase/oxidoreductase"/>
    <property type="match status" value="1"/>
</dbReference>
<dbReference type="RefSeq" id="WP_098457290.1">
    <property type="nucleotide sequence ID" value="NZ_PDJH01000001.1"/>
</dbReference>
<dbReference type="InterPro" id="IPR001279">
    <property type="entry name" value="Metallo-B-lactamas"/>
</dbReference>
<comment type="caution">
    <text evidence="2">The sequence shown here is derived from an EMBL/GenBank/DDBJ whole genome shotgun (WGS) entry which is preliminary data.</text>
</comment>
<dbReference type="EMBL" id="PDJH01000001">
    <property type="protein sequence ID" value="PFG36067.1"/>
    <property type="molecule type" value="Genomic_DNA"/>
</dbReference>
<feature type="domain" description="Metallo-beta-lactamase" evidence="1">
    <location>
        <begin position="36"/>
        <end position="230"/>
    </location>
</feature>
<dbReference type="InterPro" id="IPR036866">
    <property type="entry name" value="RibonucZ/Hydroxyglut_hydro"/>
</dbReference>
<proteinExistence type="predicted"/>
<evidence type="ECO:0000313" key="3">
    <source>
        <dbReference type="Proteomes" id="UP000221394"/>
    </source>
</evidence>
<organism evidence="2 3">
    <name type="scientific">Flavimobilis soli</name>
    <dbReference type="NCBI Taxonomy" id="442709"/>
    <lineage>
        <taxon>Bacteria</taxon>
        <taxon>Bacillati</taxon>
        <taxon>Actinomycetota</taxon>
        <taxon>Actinomycetes</taxon>
        <taxon>Micrococcales</taxon>
        <taxon>Jonesiaceae</taxon>
        <taxon>Flavimobilis</taxon>
    </lineage>
</organism>
<keyword evidence="3" id="KW-1185">Reference proteome</keyword>
<dbReference type="OrthoDB" id="9800940at2"/>
<dbReference type="PANTHER" id="PTHR46018">
    <property type="entry name" value="ZINC PHOSPHODIESTERASE ELAC PROTEIN 1"/>
    <property type="match status" value="1"/>
</dbReference>
<protein>
    <submittedName>
        <fullName evidence="2">Ribonuclease BN (tRNA processing enzyme)</fullName>
    </submittedName>
</protein>
<accession>A0A2A9EAH7</accession>
<dbReference type="Pfam" id="PF12706">
    <property type="entry name" value="Lactamase_B_2"/>
    <property type="match status" value="1"/>
</dbReference>
<dbReference type="PANTHER" id="PTHR46018:SF4">
    <property type="entry name" value="METALLO-HYDROLASE YHFI-RELATED"/>
    <property type="match status" value="1"/>
</dbReference>
<name>A0A2A9EAH7_9MICO</name>
<evidence type="ECO:0000313" key="2">
    <source>
        <dbReference type="EMBL" id="PFG36067.1"/>
    </source>
</evidence>
<dbReference type="Proteomes" id="UP000221394">
    <property type="component" value="Unassembled WGS sequence"/>
</dbReference>
<dbReference type="GO" id="GO:0042781">
    <property type="term" value="F:3'-tRNA processing endoribonuclease activity"/>
    <property type="evidence" value="ECO:0007669"/>
    <property type="project" value="TreeGrafter"/>
</dbReference>
<dbReference type="CDD" id="cd07716">
    <property type="entry name" value="RNaseZ_short-form-like_MBL-fold"/>
    <property type="match status" value="1"/>
</dbReference>
<evidence type="ECO:0000259" key="1">
    <source>
        <dbReference type="Pfam" id="PF12706"/>
    </source>
</evidence>
<sequence length="263" mass="27991">MRLTVVGCSGSMAGPQSPASSYLVSADDADGRTWTVLLDLGSGAFGPLQSYVEPSSLDAVAITHLHPDHYIDLCGLYVYLRYHPEHGQDARGTCRRMPVRGPAATDERVGVAFGLGEAECLCCFDLGTWDQPWQVGPLTIEPYAVDHPVEAYALRITGPSDTGDGDVTITYSGDTDACDAIVDAARGADLFLVEAAFQEDRDEARGIHLTGRRAGEVATAAGARRAVLTHLQPWTSPDVILAEARGTYAGPVDLARPGETYVV</sequence>
<gene>
    <name evidence="2" type="ORF">ATL41_0775</name>
</gene>